<dbReference type="Proteomes" id="UP000007015">
    <property type="component" value="Chromosome 1"/>
</dbReference>
<proteinExistence type="predicted"/>
<evidence type="ECO:0000313" key="1">
    <source>
        <dbReference type="EMBL" id="EAY76665.1"/>
    </source>
</evidence>
<keyword evidence="2" id="KW-1185">Reference proteome</keyword>
<reference evidence="1 2" key="1">
    <citation type="journal article" date="2005" name="PLoS Biol.">
        <title>The genomes of Oryza sativa: a history of duplications.</title>
        <authorList>
            <person name="Yu J."/>
            <person name="Wang J."/>
            <person name="Lin W."/>
            <person name="Li S."/>
            <person name="Li H."/>
            <person name="Zhou J."/>
            <person name="Ni P."/>
            <person name="Dong W."/>
            <person name="Hu S."/>
            <person name="Zeng C."/>
            <person name="Zhang J."/>
            <person name="Zhang Y."/>
            <person name="Li R."/>
            <person name="Xu Z."/>
            <person name="Li S."/>
            <person name="Li X."/>
            <person name="Zheng H."/>
            <person name="Cong L."/>
            <person name="Lin L."/>
            <person name="Yin J."/>
            <person name="Geng J."/>
            <person name="Li G."/>
            <person name="Shi J."/>
            <person name="Liu J."/>
            <person name="Lv H."/>
            <person name="Li J."/>
            <person name="Wang J."/>
            <person name="Deng Y."/>
            <person name="Ran L."/>
            <person name="Shi X."/>
            <person name="Wang X."/>
            <person name="Wu Q."/>
            <person name="Li C."/>
            <person name="Ren X."/>
            <person name="Wang J."/>
            <person name="Wang X."/>
            <person name="Li D."/>
            <person name="Liu D."/>
            <person name="Zhang X."/>
            <person name="Ji Z."/>
            <person name="Zhao W."/>
            <person name="Sun Y."/>
            <person name="Zhang Z."/>
            <person name="Bao J."/>
            <person name="Han Y."/>
            <person name="Dong L."/>
            <person name="Ji J."/>
            <person name="Chen P."/>
            <person name="Wu S."/>
            <person name="Liu J."/>
            <person name="Xiao Y."/>
            <person name="Bu D."/>
            <person name="Tan J."/>
            <person name="Yang L."/>
            <person name="Ye C."/>
            <person name="Zhang J."/>
            <person name="Xu J."/>
            <person name="Zhou Y."/>
            <person name="Yu Y."/>
            <person name="Zhang B."/>
            <person name="Zhuang S."/>
            <person name="Wei H."/>
            <person name="Liu B."/>
            <person name="Lei M."/>
            <person name="Yu H."/>
            <person name="Li Y."/>
            <person name="Xu H."/>
            <person name="Wei S."/>
            <person name="He X."/>
            <person name="Fang L."/>
            <person name="Zhang Z."/>
            <person name="Zhang Y."/>
            <person name="Huang X."/>
            <person name="Su Z."/>
            <person name="Tong W."/>
            <person name="Li J."/>
            <person name="Tong Z."/>
            <person name="Li S."/>
            <person name="Ye J."/>
            <person name="Wang L."/>
            <person name="Fang L."/>
            <person name="Lei T."/>
            <person name="Chen C."/>
            <person name="Chen H."/>
            <person name="Xu Z."/>
            <person name="Li H."/>
            <person name="Huang H."/>
            <person name="Zhang F."/>
            <person name="Xu H."/>
            <person name="Li N."/>
            <person name="Zhao C."/>
            <person name="Li S."/>
            <person name="Dong L."/>
            <person name="Huang Y."/>
            <person name="Li L."/>
            <person name="Xi Y."/>
            <person name="Qi Q."/>
            <person name="Li W."/>
            <person name="Zhang B."/>
            <person name="Hu W."/>
            <person name="Zhang Y."/>
            <person name="Tian X."/>
            <person name="Jiao Y."/>
            <person name="Liang X."/>
            <person name="Jin J."/>
            <person name="Gao L."/>
            <person name="Zheng W."/>
            <person name="Hao B."/>
            <person name="Liu S."/>
            <person name="Wang W."/>
            <person name="Yuan L."/>
            <person name="Cao M."/>
            <person name="McDermott J."/>
            <person name="Samudrala R."/>
            <person name="Wang J."/>
            <person name="Wong G.K."/>
            <person name="Yang H."/>
        </authorList>
    </citation>
    <scope>NUCLEOTIDE SEQUENCE [LARGE SCALE GENOMIC DNA]</scope>
    <source>
        <strain evidence="2">cv. 93-11</strain>
    </source>
</reference>
<gene>
    <name evidence="1" type="ORF">OsI_04621</name>
</gene>
<evidence type="ECO:0000313" key="2">
    <source>
        <dbReference type="Proteomes" id="UP000007015"/>
    </source>
</evidence>
<dbReference type="HOGENOM" id="CLU_150928_0_0_1"/>
<accession>A2WXG9</accession>
<name>A2WXG9_ORYSI</name>
<dbReference type="AlphaFoldDB" id="A2WXG9"/>
<protein>
    <submittedName>
        <fullName evidence="1">Uncharacterized protein</fullName>
    </submittedName>
</protein>
<dbReference type="EMBL" id="CM000126">
    <property type="protein sequence ID" value="EAY76665.1"/>
    <property type="molecule type" value="Genomic_DNA"/>
</dbReference>
<organism evidence="1 2">
    <name type="scientific">Oryza sativa subsp. indica</name>
    <name type="common">Rice</name>
    <dbReference type="NCBI Taxonomy" id="39946"/>
    <lineage>
        <taxon>Eukaryota</taxon>
        <taxon>Viridiplantae</taxon>
        <taxon>Streptophyta</taxon>
        <taxon>Embryophyta</taxon>
        <taxon>Tracheophyta</taxon>
        <taxon>Spermatophyta</taxon>
        <taxon>Magnoliopsida</taxon>
        <taxon>Liliopsida</taxon>
        <taxon>Poales</taxon>
        <taxon>Poaceae</taxon>
        <taxon>BOP clade</taxon>
        <taxon>Oryzoideae</taxon>
        <taxon>Oryzeae</taxon>
        <taxon>Oryzinae</taxon>
        <taxon>Oryza</taxon>
        <taxon>Oryza sativa</taxon>
    </lineage>
</organism>
<sequence>MSLVHDHLTSGALSGSRQQHIRVPVGTYYLARGQNYTTYARTANDFEDAWTALVNEYGLQEENAYLHKAQMLIDDEMKPNDSQEIDTNRKDVKRALEATKLLISHPSEEK</sequence>
<dbReference type="OMA" id="DDEMKPN"/>
<dbReference type="Gramene" id="BGIOSGA000409-TA">
    <property type="protein sequence ID" value="BGIOSGA000409-PA"/>
    <property type="gene ID" value="BGIOSGA000409"/>
</dbReference>